<feature type="region of interest" description="Disordered" evidence="1">
    <location>
        <begin position="233"/>
        <end position="258"/>
    </location>
</feature>
<accession>A0A078B4X3</accession>
<evidence type="ECO:0000256" key="1">
    <source>
        <dbReference type="SAM" id="MobiDB-lite"/>
    </source>
</evidence>
<organism evidence="3 4">
    <name type="scientific">Stylonychia lemnae</name>
    <name type="common">Ciliate</name>
    <dbReference type="NCBI Taxonomy" id="5949"/>
    <lineage>
        <taxon>Eukaryota</taxon>
        <taxon>Sar</taxon>
        <taxon>Alveolata</taxon>
        <taxon>Ciliophora</taxon>
        <taxon>Intramacronucleata</taxon>
        <taxon>Spirotrichea</taxon>
        <taxon>Stichotrichia</taxon>
        <taxon>Sporadotrichida</taxon>
        <taxon>Oxytrichidae</taxon>
        <taxon>Stylonychinae</taxon>
        <taxon>Stylonychia</taxon>
    </lineage>
</organism>
<feature type="transmembrane region" description="Helical" evidence="2">
    <location>
        <begin position="141"/>
        <end position="163"/>
    </location>
</feature>
<dbReference type="EMBL" id="CCKQ01016406">
    <property type="protein sequence ID" value="CDW88277.1"/>
    <property type="molecule type" value="Genomic_DNA"/>
</dbReference>
<feature type="transmembrane region" description="Helical" evidence="2">
    <location>
        <begin position="199"/>
        <end position="218"/>
    </location>
</feature>
<evidence type="ECO:0000313" key="4">
    <source>
        <dbReference type="Proteomes" id="UP000039865"/>
    </source>
</evidence>
<reference evidence="3 4" key="1">
    <citation type="submission" date="2014-06" db="EMBL/GenBank/DDBJ databases">
        <authorList>
            <person name="Swart Estienne"/>
        </authorList>
    </citation>
    <scope>NUCLEOTIDE SEQUENCE [LARGE SCALE GENOMIC DNA]</scope>
    <source>
        <strain evidence="3 4">130c</strain>
    </source>
</reference>
<feature type="transmembrane region" description="Helical" evidence="2">
    <location>
        <begin position="105"/>
        <end position="129"/>
    </location>
</feature>
<feature type="transmembrane region" description="Helical" evidence="2">
    <location>
        <begin position="6"/>
        <end position="23"/>
    </location>
</feature>
<evidence type="ECO:0000313" key="3">
    <source>
        <dbReference type="EMBL" id="CDW88277.1"/>
    </source>
</evidence>
<keyword evidence="4" id="KW-1185">Reference proteome</keyword>
<keyword evidence="2" id="KW-1133">Transmembrane helix</keyword>
<evidence type="ECO:0000256" key="2">
    <source>
        <dbReference type="SAM" id="Phobius"/>
    </source>
</evidence>
<proteinExistence type="predicted"/>
<feature type="transmembrane region" description="Helical" evidence="2">
    <location>
        <begin position="30"/>
        <end position="46"/>
    </location>
</feature>
<keyword evidence="2" id="KW-0472">Membrane</keyword>
<protein>
    <submittedName>
        <fullName evidence="3">Uncharacterized protein</fullName>
    </submittedName>
</protein>
<dbReference type="Proteomes" id="UP000039865">
    <property type="component" value="Unassembled WGS sequence"/>
</dbReference>
<dbReference type="AlphaFoldDB" id="A0A078B4X3"/>
<name>A0A078B4X3_STYLE</name>
<dbReference type="InParanoid" id="A0A078B4X3"/>
<sequence length="335" mass="38681">MTFLGIVTFALMMFVSYLIFKVFRLVRFSDLPLLLSVLSIFLSLSYDDNNYIKSSDIARIIDFGKIYFFFSAIVFDVYKWVLFVLATKTYVSMKEDLYQRDKRILLISMIISQFVVLATSLGIIIAMFIDPGNTNAHETQYVFTSVVYFITLVVYITVCYQLANRLKRFYPNFYEKEKNRTKLSESQDNNNWYFPLHQLFVIILGSLFPIGSITYSLMNGINNKKKVRMRDEIRGMEQQRRSTFSTLLDEDSDDSPNKKALEQQFNTTNNNRQTATALLMQKISFYSNSKKLNTGSNKNAGNSQGMGIAKSRYSENLGDTYTTHSLNSDNLSDPM</sequence>
<gene>
    <name evidence="3" type="primary">Contig13154.g14024</name>
    <name evidence="3" type="ORF">STYLEM_17396</name>
</gene>
<feature type="transmembrane region" description="Helical" evidence="2">
    <location>
        <begin position="66"/>
        <end position="85"/>
    </location>
</feature>
<dbReference type="OrthoDB" id="326402at2759"/>
<keyword evidence="2" id="KW-0812">Transmembrane</keyword>